<evidence type="ECO:0000313" key="3">
    <source>
        <dbReference type="Proteomes" id="UP000001357"/>
    </source>
</evidence>
<proteinExistence type="predicted"/>
<dbReference type="GeneID" id="5895833"/>
<name>A9VCS3_MONBE</name>
<dbReference type="Proteomes" id="UP000001357">
    <property type="component" value="Unassembled WGS sequence"/>
</dbReference>
<sequence>MASTVGAAFSDVTCTSAYDMATALKAVEDSQTFLTAEYNAYVRRAMHLFRQKMREAKIDVKDEHYIFLHNFRVAKSWTEVVSAFMELTPRHHVFFDRKMRRMMMMIMAKSVLRDDDGNGSQRESARGQQDDGEEECKPDTMSPELLRAQATILDFIEDAMAEIVVDLNHEDAWKKKVTKLEGLVQARHAIDFLGNKKRRKQLDPNDPTPRSTGTPFQTYAVMELKHHDSSLSTPQAEPCAATEHAGLLLACVRDKAMVMLTAMHLAAAWLRTHGAHLIDGQGDVWDSIRPAASLGVDFPFAAAYLNAFRLLCGPRTAIHWSRPLQLDAGFVGSLFKVEGPLAGLAACCDVPTPEMRAAQLWSPRPAAIIL</sequence>
<evidence type="ECO:0000256" key="1">
    <source>
        <dbReference type="SAM" id="MobiDB-lite"/>
    </source>
</evidence>
<dbReference type="AlphaFoldDB" id="A9VCS3"/>
<evidence type="ECO:0000313" key="2">
    <source>
        <dbReference type="EMBL" id="EDQ84616.1"/>
    </source>
</evidence>
<keyword evidence="3" id="KW-1185">Reference proteome</keyword>
<reference evidence="2 3" key="1">
    <citation type="journal article" date="2008" name="Nature">
        <title>The genome of the choanoflagellate Monosiga brevicollis and the origin of metazoans.</title>
        <authorList>
            <consortium name="JGI Sequencing"/>
            <person name="King N."/>
            <person name="Westbrook M.J."/>
            <person name="Young S.L."/>
            <person name="Kuo A."/>
            <person name="Abedin M."/>
            <person name="Chapman J."/>
            <person name="Fairclough S."/>
            <person name="Hellsten U."/>
            <person name="Isogai Y."/>
            <person name="Letunic I."/>
            <person name="Marr M."/>
            <person name="Pincus D."/>
            <person name="Putnam N."/>
            <person name="Rokas A."/>
            <person name="Wright K.J."/>
            <person name="Zuzow R."/>
            <person name="Dirks W."/>
            <person name="Good M."/>
            <person name="Goodstein D."/>
            <person name="Lemons D."/>
            <person name="Li W."/>
            <person name="Lyons J.B."/>
            <person name="Morris A."/>
            <person name="Nichols S."/>
            <person name="Richter D.J."/>
            <person name="Salamov A."/>
            <person name="Bork P."/>
            <person name="Lim W.A."/>
            <person name="Manning G."/>
            <person name="Miller W.T."/>
            <person name="McGinnis W."/>
            <person name="Shapiro H."/>
            <person name="Tjian R."/>
            <person name="Grigoriev I.V."/>
            <person name="Rokhsar D."/>
        </authorList>
    </citation>
    <scope>NUCLEOTIDE SEQUENCE [LARGE SCALE GENOMIC DNA]</scope>
    <source>
        <strain evidence="3">MX1 / ATCC 50154</strain>
    </source>
</reference>
<accession>A9VCS3</accession>
<feature type="region of interest" description="Disordered" evidence="1">
    <location>
        <begin position="196"/>
        <end position="215"/>
    </location>
</feature>
<dbReference type="KEGG" id="mbr:MONBRDRAFT_30017"/>
<organism evidence="2 3">
    <name type="scientific">Monosiga brevicollis</name>
    <name type="common">Choanoflagellate</name>
    <dbReference type="NCBI Taxonomy" id="81824"/>
    <lineage>
        <taxon>Eukaryota</taxon>
        <taxon>Choanoflagellata</taxon>
        <taxon>Craspedida</taxon>
        <taxon>Salpingoecidae</taxon>
        <taxon>Monosiga</taxon>
    </lineage>
</organism>
<protein>
    <submittedName>
        <fullName evidence="2">Uncharacterized protein</fullName>
    </submittedName>
</protein>
<dbReference type="RefSeq" id="XP_001750520.1">
    <property type="nucleotide sequence ID" value="XM_001750468.1"/>
</dbReference>
<gene>
    <name evidence="2" type="ORF">MONBRDRAFT_30017</name>
</gene>
<dbReference type="EMBL" id="CH991583">
    <property type="protein sequence ID" value="EDQ84616.1"/>
    <property type="molecule type" value="Genomic_DNA"/>
</dbReference>
<feature type="region of interest" description="Disordered" evidence="1">
    <location>
        <begin position="114"/>
        <end position="142"/>
    </location>
</feature>
<dbReference type="InParanoid" id="A9VCS3"/>